<dbReference type="InterPro" id="IPR006047">
    <property type="entry name" value="GH13_cat_dom"/>
</dbReference>
<dbReference type="Proteomes" id="UP001239626">
    <property type="component" value="Unassembled WGS sequence"/>
</dbReference>
<dbReference type="GO" id="GO:0016798">
    <property type="term" value="F:hydrolase activity, acting on glycosyl bonds"/>
    <property type="evidence" value="ECO:0007669"/>
    <property type="project" value="UniProtKB-KW"/>
</dbReference>
<dbReference type="PANTHER" id="PTHR10357:SF210">
    <property type="entry name" value="MALTODEXTRIN GLUCOSIDASE"/>
    <property type="match status" value="1"/>
</dbReference>
<dbReference type="CDD" id="cd11354">
    <property type="entry name" value="AmyAc_bac_CMD_like"/>
    <property type="match status" value="1"/>
</dbReference>
<protein>
    <submittedName>
        <fullName evidence="5">Glycosidase</fullName>
    </submittedName>
</protein>
<evidence type="ECO:0000313" key="5">
    <source>
        <dbReference type="EMBL" id="MDQ0375113.1"/>
    </source>
</evidence>
<evidence type="ECO:0000256" key="2">
    <source>
        <dbReference type="ARBA" id="ARBA00023295"/>
    </source>
</evidence>
<gene>
    <name evidence="5" type="ORF">J2X26_003443</name>
</gene>
<feature type="region of interest" description="Disordered" evidence="3">
    <location>
        <begin position="309"/>
        <end position="338"/>
    </location>
</feature>
<keyword evidence="2 5" id="KW-0326">Glycosidase</keyword>
<evidence type="ECO:0000313" key="6">
    <source>
        <dbReference type="Proteomes" id="UP001239626"/>
    </source>
</evidence>
<dbReference type="SUPFAM" id="SSF51445">
    <property type="entry name" value="(Trans)glycosidases"/>
    <property type="match status" value="1"/>
</dbReference>
<feature type="domain" description="Glycosyl hydrolase family 13 catalytic" evidence="4">
    <location>
        <begin position="14"/>
        <end position="352"/>
    </location>
</feature>
<accession>A0ABU0EJ63</accession>
<dbReference type="Gene3D" id="3.20.20.80">
    <property type="entry name" value="Glycosidases"/>
    <property type="match status" value="1"/>
</dbReference>
<name>A0ABU0EJ63_9CELL</name>
<reference evidence="5 6" key="1">
    <citation type="submission" date="2023-07" db="EMBL/GenBank/DDBJ databases">
        <title>Sorghum-associated microbial communities from plants grown in Nebraska, USA.</title>
        <authorList>
            <person name="Schachtman D."/>
        </authorList>
    </citation>
    <scope>NUCLEOTIDE SEQUENCE [LARGE SCALE GENOMIC DNA]</scope>
    <source>
        <strain evidence="5 6">BE332</strain>
    </source>
</reference>
<feature type="compositionally biased region" description="Basic and acidic residues" evidence="3">
    <location>
        <begin position="314"/>
        <end position="326"/>
    </location>
</feature>
<keyword evidence="1" id="KW-0378">Hydrolase</keyword>
<organism evidence="5 6">
    <name type="scientific">Cellulomonas humilata</name>
    <dbReference type="NCBI Taxonomy" id="144055"/>
    <lineage>
        <taxon>Bacteria</taxon>
        <taxon>Bacillati</taxon>
        <taxon>Actinomycetota</taxon>
        <taxon>Actinomycetes</taxon>
        <taxon>Micrococcales</taxon>
        <taxon>Cellulomonadaceae</taxon>
        <taxon>Cellulomonas</taxon>
    </lineage>
</organism>
<dbReference type="SMART" id="SM00642">
    <property type="entry name" value="Aamy"/>
    <property type="match status" value="1"/>
</dbReference>
<proteinExistence type="predicted"/>
<dbReference type="PANTHER" id="PTHR10357">
    <property type="entry name" value="ALPHA-AMYLASE FAMILY MEMBER"/>
    <property type="match status" value="1"/>
</dbReference>
<dbReference type="EMBL" id="JAUSVB010000005">
    <property type="protein sequence ID" value="MDQ0375113.1"/>
    <property type="molecule type" value="Genomic_DNA"/>
</dbReference>
<evidence type="ECO:0000259" key="4">
    <source>
        <dbReference type="SMART" id="SM00642"/>
    </source>
</evidence>
<sequence>MTEPDWVRHAIWWHVYPLGAVGAYPGEPPGPDEHRLRRLVGWLDHVVTLGASGILLGPVFASTTHGYDTVDHLRIDPRLGGDEDFDALVAEAHGRGLKVLLDGVFNHVGRDSAIARRSVDAIEGRSDDDVWLLRDDDGGFVGFEGHGALVTLDHAHPGVVDYVVRVMNHWLGRGADGWRLDAAYAVPTTFWAQVLPRVRAEHPDAWFVAEVIHGDYPAFVQESTVDSVTQYELWKAIWSSISDANLWELAWSLTRHDEFLESFAPQTFVGNHDTTRIASTIEDPRHRTHAVVVLCTVGGTPTVYAGDELGATGVKEEREGGDDAVRPELTPDGPGDDDNPVLRLHQELIGLRRRHPWLHRARTTQVELTNTTFVYEVRDGDDVLTVALNLDDAPLAMPAGTPVACDDTTRGDQSAVAPHGWAVLEGR</sequence>
<dbReference type="InterPro" id="IPR017853">
    <property type="entry name" value="GH"/>
</dbReference>
<dbReference type="Pfam" id="PF00128">
    <property type="entry name" value="Alpha-amylase"/>
    <property type="match status" value="2"/>
</dbReference>
<dbReference type="RefSeq" id="WP_307493926.1">
    <property type="nucleotide sequence ID" value="NZ_JAUSVB010000005.1"/>
</dbReference>
<keyword evidence="6" id="KW-1185">Reference proteome</keyword>
<evidence type="ECO:0000256" key="3">
    <source>
        <dbReference type="SAM" id="MobiDB-lite"/>
    </source>
</evidence>
<comment type="caution">
    <text evidence="5">The sequence shown here is derived from an EMBL/GenBank/DDBJ whole genome shotgun (WGS) entry which is preliminary data.</text>
</comment>
<evidence type="ECO:0000256" key="1">
    <source>
        <dbReference type="ARBA" id="ARBA00022801"/>
    </source>
</evidence>